<feature type="region of interest" description="Disordered" evidence="1">
    <location>
        <begin position="61"/>
        <end position="81"/>
    </location>
</feature>
<evidence type="ECO:0000256" key="1">
    <source>
        <dbReference type="SAM" id="MobiDB-lite"/>
    </source>
</evidence>
<evidence type="ECO:0000313" key="2">
    <source>
        <dbReference type="EMBL" id="KAK6344035.1"/>
    </source>
</evidence>
<protein>
    <submittedName>
        <fullName evidence="2">Uncharacterized protein</fullName>
    </submittedName>
</protein>
<proteinExistence type="predicted"/>
<keyword evidence="3" id="KW-1185">Reference proteome</keyword>
<accession>A0AAV9UPB2</accession>
<dbReference type="EMBL" id="JAVHNQ010000006">
    <property type="protein sequence ID" value="KAK6344035.1"/>
    <property type="molecule type" value="Genomic_DNA"/>
</dbReference>
<sequence>MPYVYTPTIAREPLTPAVILDDDSVTEPSPAPSPLSSGPSILRDQPADSITAIAFLGRSYRLRQSPPTTTSPGKPHTCPSTRLVPANGYNTILKPGRYTPDTPALANLFMDATRNRACTPYFETRVAVWNIVEGERQPNGSIPPYVFGASVEEGVVTVYRSFKLEDLAQPPLRVEFSDVICAVWMAACRLDHCTYSSSSSDKPKFQIAGQNKLVEFDSDDGQQPQLEETYEEAVVEKSIKGIKFVAVVEITNVDFRRVTRWAFAKFNMDINNDTLIVDSENTMNANEECYTDPDAQPWTMFDAFMGTPTLKSIQRMAEDNREALGNVYPSRLYVNYGVFECPIAPFKSLLPCLLVEFKKW</sequence>
<gene>
    <name evidence="2" type="ORF">TWF696_007682</name>
</gene>
<comment type="caution">
    <text evidence="2">The sequence shown here is derived from an EMBL/GenBank/DDBJ whole genome shotgun (WGS) entry which is preliminary data.</text>
</comment>
<dbReference type="AlphaFoldDB" id="A0AAV9UPB2"/>
<evidence type="ECO:0000313" key="3">
    <source>
        <dbReference type="Proteomes" id="UP001375240"/>
    </source>
</evidence>
<feature type="region of interest" description="Disordered" evidence="1">
    <location>
        <begin position="22"/>
        <end position="44"/>
    </location>
</feature>
<dbReference type="Proteomes" id="UP001375240">
    <property type="component" value="Unassembled WGS sequence"/>
</dbReference>
<name>A0AAV9UPB2_9PEZI</name>
<reference evidence="2 3" key="1">
    <citation type="submission" date="2019-10" db="EMBL/GenBank/DDBJ databases">
        <authorList>
            <person name="Palmer J.M."/>
        </authorList>
    </citation>
    <scope>NUCLEOTIDE SEQUENCE [LARGE SCALE GENOMIC DNA]</scope>
    <source>
        <strain evidence="2 3">TWF696</strain>
    </source>
</reference>
<organism evidence="2 3">
    <name type="scientific">Orbilia brochopaga</name>
    <dbReference type="NCBI Taxonomy" id="3140254"/>
    <lineage>
        <taxon>Eukaryota</taxon>
        <taxon>Fungi</taxon>
        <taxon>Dikarya</taxon>
        <taxon>Ascomycota</taxon>
        <taxon>Pezizomycotina</taxon>
        <taxon>Orbiliomycetes</taxon>
        <taxon>Orbiliales</taxon>
        <taxon>Orbiliaceae</taxon>
        <taxon>Orbilia</taxon>
    </lineage>
</organism>